<dbReference type="InterPro" id="IPR014710">
    <property type="entry name" value="RmlC-like_jellyroll"/>
</dbReference>
<proteinExistence type="predicted"/>
<dbReference type="Proteomes" id="UP000076738">
    <property type="component" value="Unassembled WGS sequence"/>
</dbReference>
<evidence type="ECO:0000313" key="2">
    <source>
        <dbReference type="EMBL" id="KZO98165.1"/>
    </source>
</evidence>
<dbReference type="InterPro" id="IPR039935">
    <property type="entry name" value="YML079W-like"/>
</dbReference>
<keyword evidence="3" id="KW-1185">Reference proteome</keyword>
<dbReference type="InterPro" id="IPR009327">
    <property type="entry name" value="Cupin_DUF985"/>
</dbReference>
<dbReference type="InterPro" id="IPR011051">
    <property type="entry name" value="RmlC_Cupin_sf"/>
</dbReference>
<dbReference type="OrthoDB" id="6614653at2759"/>
<dbReference type="EMBL" id="KV417277">
    <property type="protein sequence ID" value="KZO98165.1"/>
    <property type="molecule type" value="Genomic_DNA"/>
</dbReference>
<sequence>MAGPGYVYPVPNAQLHDTLKLEKHIEGGYYTVTHVSAHTFPTIVAKSNDRRLLGTTIYYLLDPASPRGYFHMNASTTMHFHHAGRARYTLLRPSKTRGPPAISYVTVGDNLEAGEVRQLLVEGGVWKCSEIPPEDLVGLAEEGLSPEQLIEKRERIGCLISELVFPGFEWEDHAFMRMTDLHDLFKNAESSDDWKKYQEYVRPDVR</sequence>
<evidence type="ECO:0000259" key="1">
    <source>
        <dbReference type="Pfam" id="PF06172"/>
    </source>
</evidence>
<organism evidence="2 3">
    <name type="scientific">Calocera viscosa (strain TUFC12733)</name>
    <dbReference type="NCBI Taxonomy" id="1330018"/>
    <lineage>
        <taxon>Eukaryota</taxon>
        <taxon>Fungi</taxon>
        <taxon>Dikarya</taxon>
        <taxon>Basidiomycota</taxon>
        <taxon>Agaricomycotina</taxon>
        <taxon>Dacrymycetes</taxon>
        <taxon>Dacrymycetales</taxon>
        <taxon>Dacrymycetaceae</taxon>
        <taxon>Calocera</taxon>
    </lineage>
</organism>
<dbReference type="Gene3D" id="2.60.120.10">
    <property type="entry name" value="Jelly Rolls"/>
    <property type="match status" value="1"/>
</dbReference>
<dbReference type="SUPFAM" id="SSF51182">
    <property type="entry name" value="RmlC-like cupins"/>
    <property type="match status" value="1"/>
</dbReference>
<dbReference type="PANTHER" id="PTHR33387:SF3">
    <property type="entry name" value="DUF985 DOMAIN-CONTAINING PROTEIN"/>
    <property type="match status" value="1"/>
</dbReference>
<evidence type="ECO:0000313" key="3">
    <source>
        <dbReference type="Proteomes" id="UP000076738"/>
    </source>
</evidence>
<protein>
    <recommendedName>
        <fullName evidence="1">DUF985 domain-containing protein</fullName>
    </recommendedName>
</protein>
<gene>
    <name evidence="2" type="ORF">CALVIDRAFT_549167</name>
</gene>
<dbReference type="PANTHER" id="PTHR33387">
    <property type="entry name" value="RMLC-LIKE JELLY ROLL FOLD PROTEIN"/>
    <property type="match status" value="1"/>
</dbReference>
<name>A0A167NWR1_CALVF</name>
<dbReference type="Pfam" id="PF06172">
    <property type="entry name" value="Cupin_5"/>
    <property type="match status" value="1"/>
</dbReference>
<feature type="domain" description="DUF985" evidence="1">
    <location>
        <begin position="16"/>
        <end position="176"/>
    </location>
</feature>
<dbReference type="CDD" id="cd06121">
    <property type="entry name" value="cupin_YML079wp"/>
    <property type="match status" value="1"/>
</dbReference>
<accession>A0A167NWR1</accession>
<reference evidence="2 3" key="1">
    <citation type="journal article" date="2016" name="Mol. Biol. Evol.">
        <title>Comparative Genomics of Early-Diverging Mushroom-Forming Fungi Provides Insights into the Origins of Lignocellulose Decay Capabilities.</title>
        <authorList>
            <person name="Nagy L.G."/>
            <person name="Riley R."/>
            <person name="Tritt A."/>
            <person name="Adam C."/>
            <person name="Daum C."/>
            <person name="Floudas D."/>
            <person name="Sun H."/>
            <person name="Yadav J.S."/>
            <person name="Pangilinan J."/>
            <person name="Larsson K.H."/>
            <person name="Matsuura K."/>
            <person name="Barry K."/>
            <person name="Labutti K."/>
            <person name="Kuo R."/>
            <person name="Ohm R.A."/>
            <person name="Bhattacharya S.S."/>
            <person name="Shirouzu T."/>
            <person name="Yoshinaga Y."/>
            <person name="Martin F.M."/>
            <person name="Grigoriev I.V."/>
            <person name="Hibbett D.S."/>
        </authorList>
    </citation>
    <scope>NUCLEOTIDE SEQUENCE [LARGE SCALE GENOMIC DNA]</scope>
    <source>
        <strain evidence="2 3">TUFC12733</strain>
    </source>
</reference>
<dbReference type="AlphaFoldDB" id="A0A167NWR1"/>